<organism evidence="1 2">
    <name type="scientific">Coniosporium tulheliwenetii</name>
    <dbReference type="NCBI Taxonomy" id="3383036"/>
    <lineage>
        <taxon>Eukaryota</taxon>
        <taxon>Fungi</taxon>
        <taxon>Dikarya</taxon>
        <taxon>Ascomycota</taxon>
        <taxon>Pezizomycotina</taxon>
        <taxon>Dothideomycetes</taxon>
        <taxon>Dothideomycetes incertae sedis</taxon>
        <taxon>Coniosporium</taxon>
    </lineage>
</organism>
<comment type="caution">
    <text evidence="1">The sequence shown here is derived from an EMBL/GenBank/DDBJ whole genome shotgun (WGS) entry which is preliminary data.</text>
</comment>
<dbReference type="Proteomes" id="UP001172680">
    <property type="component" value="Unassembled WGS sequence"/>
</dbReference>
<keyword evidence="2" id="KW-1185">Reference proteome</keyword>
<dbReference type="EMBL" id="JAPDRP010000003">
    <property type="protein sequence ID" value="KAJ9648268.1"/>
    <property type="molecule type" value="Genomic_DNA"/>
</dbReference>
<accession>A0ACC2ZKY7</accession>
<evidence type="ECO:0000313" key="2">
    <source>
        <dbReference type="Proteomes" id="UP001172680"/>
    </source>
</evidence>
<gene>
    <name evidence="1" type="ORF">H2199_001121</name>
</gene>
<sequence>MVVFFRSRQVTDSRDKIYGMLGLATGQYAGLVEPDYTRSPEEVFEAAALASVDRTGKLEILSHLYGQRQLELPSFVPDWTASISSYDRYSQYQERLSYIHRYAASGDRSAEFNLIAAGKAVTRGIIFDVIANTGSFPSSLSYGEFLNEVRDLADVDRCPGGLVHRKPPLHDALYDDDVGTINKLFCAMAVGRRFITTEKGYIGFAPEKCEKGDLIVILPGGDVPYTLRPEPIADDLREQGHGSSSCYTILGDSYVHGIMDGEAFDLLEETKGELQEIVLV</sequence>
<evidence type="ECO:0000313" key="1">
    <source>
        <dbReference type="EMBL" id="KAJ9648268.1"/>
    </source>
</evidence>
<protein>
    <submittedName>
        <fullName evidence="1">Uncharacterized protein</fullName>
    </submittedName>
</protein>
<reference evidence="1" key="1">
    <citation type="submission" date="2022-10" db="EMBL/GenBank/DDBJ databases">
        <title>Culturing micro-colonial fungi from biological soil crusts in the Mojave desert and describing Neophaeococcomyces mojavensis, and introducing the new genera and species Taxawa tesnikishii.</title>
        <authorList>
            <person name="Kurbessoian T."/>
            <person name="Stajich J.E."/>
        </authorList>
    </citation>
    <scope>NUCLEOTIDE SEQUENCE</scope>
    <source>
        <strain evidence="1">JES_115</strain>
    </source>
</reference>
<name>A0ACC2ZKY7_9PEZI</name>
<proteinExistence type="predicted"/>